<name>A0ABS2UEY6_9LEPT</name>
<feature type="compositionally biased region" description="Basic and acidic residues" evidence="1">
    <location>
        <begin position="190"/>
        <end position="207"/>
    </location>
</feature>
<feature type="region of interest" description="Disordered" evidence="1">
    <location>
        <begin position="306"/>
        <end position="337"/>
    </location>
</feature>
<evidence type="ECO:0000256" key="1">
    <source>
        <dbReference type="SAM" id="MobiDB-lite"/>
    </source>
</evidence>
<sequence>MILFSKEQRIFHAERTERDYTRVTNVWIRDSRLSWKARGILIFLLHLPPDWAVNSEELQTHASDKKDSTIAGLRELVHFGYAELVRVRDPETGRIKQVWNFFETSRKPFVMAAKESNKKTKSQENDQPTLFDSISGGVENSPGLDFPVPVKPAPESPELESPAPVKMPLLSTKDKVLMDQFLKNQILNTSREKEAPERTPKENRNRENQNQSWNFPVLWLESFQKVYNEEHGIAMGKPLSELKSLEWIYDTTNGDWSQVHFKLQILMQLRNEDSKFWGKQAVSPETLSKFWSRLFPQGHTRRIPKEKNQNKEKVRKESFKKGNQISKPQTPAFNTNRALPKNRHECFLLWAKEKNLHSTSIKFYQENLDPQTYTGNKKILYEKFFKEIAPTLFKDFEDRVEEDEKKEGSHSGVESKTTHDVLVTHYEAKNEEFPFQDQPFSKSKIENRLVLVK</sequence>
<dbReference type="RefSeq" id="WP_205280921.1">
    <property type="nucleotide sequence ID" value="NZ_JAFFPU010000069.1"/>
</dbReference>
<accession>A0ABS2UEY6</accession>
<feature type="compositionally biased region" description="Polar residues" evidence="1">
    <location>
        <begin position="321"/>
        <end position="337"/>
    </location>
</feature>
<keyword evidence="3" id="KW-1185">Reference proteome</keyword>
<dbReference type="Proteomes" id="UP000724686">
    <property type="component" value="Unassembled WGS sequence"/>
</dbReference>
<organism evidence="2 3">
    <name type="scientific">Leptospira ainlahdjerensis</name>
    <dbReference type="NCBI Taxonomy" id="2810033"/>
    <lineage>
        <taxon>Bacteria</taxon>
        <taxon>Pseudomonadati</taxon>
        <taxon>Spirochaetota</taxon>
        <taxon>Spirochaetia</taxon>
        <taxon>Leptospirales</taxon>
        <taxon>Leptospiraceae</taxon>
        <taxon>Leptospira</taxon>
    </lineage>
</organism>
<dbReference type="EMBL" id="JAFFPU010000069">
    <property type="protein sequence ID" value="MBM9578951.1"/>
    <property type="molecule type" value="Genomic_DNA"/>
</dbReference>
<evidence type="ECO:0008006" key="4">
    <source>
        <dbReference type="Google" id="ProtNLM"/>
    </source>
</evidence>
<comment type="caution">
    <text evidence="2">The sequence shown here is derived from an EMBL/GenBank/DDBJ whole genome shotgun (WGS) entry which is preliminary data.</text>
</comment>
<evidence type="ECO:0000313" key="2">
    <source>
        <dbReference type="EMBL" id="MBM9578951.1"/>
    </source>
</evidence>
<reference evidence="2 3" key="1">
    <citation type="submission" date="2021-02" db="EMBL/GenBank/DDBJ databases">
        <title>Leptospira ainlahdjerensis sp. nov., Leptospira ainazelensis sp. nov., Leptospira abararensis sp. nov. and Leptospira chreensis sp. nov., four new species isolated from water sources in Algeria.</title>
        <authorList>
            <person name="Amara Korba A."/>
            <person name="Kainiu M."/>
            <person name="Vincent A.T."/>
            <person name="Mariet J.-F."/>
            <person name="Veyrier F.J."/>
            <person name="Goarant C."/>
            <person name="Picardeau M."/>
        </authorList>
    </citation>
    <scope>NUCLEOTIDE SEQUENCE [LARGE SCALE GENOMIC DNA]</scope>
    <source>
        <strain evidence="2 3">201903070</strain>
    </source>
</reference>
<evidence type="ECO:0000313" key="3">
    <source>
        <dbReference type="Proteomes" id="UP000724686"/>
    </source>
</evidence>
<proteinExistence type="predicted"/>
<feature type="compositionally biased region" description="Basic and acidic residues" evidence="1">
    <location>
        <begin position="306"/>
        <end position="320"/>
    </location>
</feature>
<feature type="region of interest" description="Disordered" evidence="1">
    <location>
        <begin position="115"/>
        <end position="165"/>
    </location>
</feature>
<gene>
    <name evidence="2" type="ORF">JWG45_17535</name>
</gene>
<feature type="region of interest" description="Disordered" evidence="1">
    <location>
        <begin position="187"/>
        <end position="209"/>
    </location>
</feature>
<feature type="compositionally biased region" description="Basic and acidic residues" evidence="1">
    <location>
        <begin position="115"/>
        <end position="124"/>
    </location>
</feature>
<protein>
    <recommendedName>
        <fullName evidence="4">Helix-turn-helix domain-containing protein</fullName>
    </recommendedName>
</protein>